<evidence type="ECO:0000256" key="1">
    <source>
        <dbReference type="ARBA" id="ARBA00004123"/>
    </source>
</evidence>
<dbReference type="EMBL" id="MJEQ01037192">
    <property type="protein sequence ID" value="OIS97934.1"/>
    <property type="molecule type" value="Genomic_DNA"/>
</dbReference>
<evidence type="ECO:0000313" key="7">
    <source>
        <dbReference type="Proteomes" id="UP000187609"/>
    </source>
</evidence>
<name>A0A1J6IJP0_NICAT</name>
<dbReference type="PANTHER" id="PTHR46338:SF1">
    <property type="entry name" value="TRANSCRIPTION INITIATION FACTOR TFIID SUBUNIT 8"/>
    <property type="match status" value="1"/>
</dbReference>
<proteinExistence type="predicted"/>
<protein>
    <submittedName>
        <fullName evidence="6">Transcription initiation factor tfiid subunit 8</fullName>
    </submittedName>
</protein>
<dbReference type="SUPFAM" id="SSF47113">
    <property type="entry name" value="Histone-fold"/>
    <property type="match status" value="1"/>
</dbReference>
<dbReference type="GO" id="GO:0005669">
    <property type="term" value="C:transcription factor TFIID complex"/>
    <property type="evidence" value="ECO:0007669"/>
    <property type="project" value="InterPro"/>
</dbReference>
<evidence type="ECO:0000256" key="2">
    <source>
        <dbReference type="ARBA" id="ARBA00023015"/>
    </source>
</evidence>
<evidence type="ECO:0000256" key="3">
    <source>
        <dbReference type="ARBA" id="ARBA00023163"/>
    </source>
</evidence>
<keyword evidence="3" id="KW-0804">Transcription</keyword>
<comment type="subcellular location">
    <subcellularLocation>
        <location evidence="1">Nucleus</location>
    </subcellularLocation>
</comment>
<dbReference type="SMART" id="SM00576">
    <property type="entry name" value="BTP"/>
    <property type="match status" value="1"/>
</dbReference>
<comment type="caution">
    <text evidence="6">The sequence shown here is derived from an EMBL/GenBank/DDBJ whole genome shotgun (WGS) entry which is preliminary data.</text>
</comment>
<dbReference type="InterPro" id="IPR009072">
    <property type="entry name" value="Histone-fold"/>
</dbReference>
<keyword evidence="4" id="KW-0539">Nucleus</keyword>
<dbReference type="InterPro" id="IPR006565">
    <property type="entry name" value="BTP"/>
</dbReference>
<dbReference type="Pfam" id="PF07524">
    <property type="entry name" value="Bromo_TP"/>
    <property type="match status" value="1"/>
</dbReference>
<sequence>MEVKQKVKENTVYDDRKERASTDDFGRAISRIAAAQICENIGFEGFNESALDSFADITVKYLYDLGKTATFCAILAGRTEVNVFDVIEGLGDLGGSTGASKWKPISCSVFRSWRKDMAAVSLAAKLPNETDKNHVSLLEIFSPAIEALKDDPSESGNGVEENPSDQGSAVCLECRPGKKVLRDSFDLRLRNKGSRRTASGFRWDKKKMTRREEQSCYLDNLLKTSRS</sequence>
<feature type="domain" description="Bromodomain associated" evidence="5">
    <location>
        <begin position="23"/>
        <end position="99"/>
    </location>
</feature>
<dbReference type="GO" id="GO:0003743">
    <property type="term" value="F:translation initiation factor activity"/>
    <property type="evidence" value="ECO:0007669"/>
    <property type="project" value="UniProtKB-KW"/>
</dbReference>
<dbReference type="Gramene" id="OIS97934">
    <property type="protein sequence ID" value="OIS97934"/>
    <property type="gene ID" value="A4A49_01648"/>
</dbReference>
<evidence type="ECO:0000259" key="5">
    <source>
        <dbReference type="SMART" id="SM00576"/>
    </source>
</evidence>
<keyword evidence="2" id="KW-0805">Transcription regulation</keyword>
<dbReference type="PANTHER" id="PTHR46338">
    <property type="entry name" value="TRANSCRIPTION INITIATION FACTOR TFIID SUBUNIT 8"/>
    <property type="match status" value="1"/>
</dbReference>
<dbReference type="SMR" id="A0A1J6IJP0"/>
<evidence type="ECO:0000256" key="4">
    <source>
        <dbReference type="ARBA" id="ARBA00023242"/>
    </source>
</evidence>
<evidence type="ECO:0000313" key="6">
    <source>
        <dbReference type="EMBL" id="OIS97934.1"/>
    </source>
</evidence>
<dbReference type="Proteomes" id="UP000187609">
    <property type="component" value="Unassembled WGS sequence"/>
</dbReference>
<dbReference type="InterPro" id="IPR037818">
    <property type="entry name" value="TAF8"/>
</dbReference>
<organism evidence="6 7">
    <name type="scientific">Nicotiana attenuata</name>
    <name type="common">Coyote tobacco</name>
    <dbReference type="NCBI Taxonomy" id="49451"/>
    <lineage>
        <taxon>Eukaryota</taxon>
        <taxon>Viridiplantae</taxon>
        <taxon>Streptophyta</taxon>
        <taxon>Embryophyta</taxon>
        <taxon>Tracheophyta</taxon>
        <taxon>Spermatophyta</taxon>
        <taxon>Magnoliopsida</taxon>
        <taxon>eudicotyledons</taxon>
        <taxon>Gunneridae</taxon>
        <taxon>Pentapetalae</taxon>
        <taxon>asterids</taxon>
        <taxon>lamiids</taxon>
        <taxon>Solanales</taxon>
        <taxon>Solanaceae</taxon>
        <taxon>Nicotianoideae</taxon>
        <taxon>Nicotianeae</taxon>
        <taxon>Nicotiana</taxon>
    </lineage>
</organism>
<accession>A0A1J6IJP0</accession>
<gene>
    <name evidence="6" type="primary">TAF8_3</name>
    <name evidence="6" type="ORF">A4A49_01648</name>
</gene>
<reference evidence="6" key="1">
    <citation type="submission" date="2016-11" db="EMBL/GenBank/DDBJ databases">
        <title>The genome of Nicotiana attenuata.</title>
        <authorList>
            <person name="Xu S."/>
            <person name="Brockmoeller T."/>
            <person name="Gaquerel E."/>
            <person name="Navarro A."/>
            <person name="Kuhl H."/>
            <person name="Gase K."/>
            <person name="Ling Z."/>
            <person name="Zhou W."/>
            <person name="Kreitzer C."/>
            <person name="Stanke M."/>
            <person name="Tang H."/>
            <person name="Lyons E."/>
            <person name="Pandey P."/>
            <person name="Pandey S.P."/>
            <person name="Timmermann B."/>
            <person name="Baldwin I.T."/>
        </authorList>
    </citation>
    <scope>NUCLEOTIDE SEQUENCE [LARGE SCALE GENOMIC DNA]</scope>
    <source>
        <strain evidence="6">UT</strain>
    </source>
</reference>
<dbReference type="AlphaFoldDB" id="A0A1J6IJP0"/>
<dbReference type="Gene3D" id="1.10.20.10">
    <property type="entry name" value="Histone, subunit A"/>
    <property type="match status" value="1"/>
</dbReference>
<dbReference type="STRING" id="49451.A0A1J6IJP0"/>
<keyword evidence="7" id="KW-1185">Reference proteome</keyword>
<dbReference type="GO" id="GO:0046982">
    <property type="term" value="F:protein heterodimerization activity"/>
    <property type="evidence" value="ECO:0007669"/>
    <property type="project" value="InterPro"/>
</dbReference>
<dbReference type="CDD" id="cd00076">
    <property type="entry name" value="HFD_SF"/>
    <property type="match status" value="1"/>
</dbReference>